<organism evidence="5 6">
    <name type="scientific">Etheostoma spectabile</name>
    <name type="common">orangethroat darter</name>
    <dbReference type="NCBI Taxonomy" id="54343"/>
    <lineage>
        <taxon>Eukaryota</taxon>
        <taxon>Metazoa</taxon>
        <taxon>Chordata</taxon>
        <taxon>Craniata</taxon>
        <taxon>Vertebrata</taxon>
        <taxon>Euteleostomi</taxon>
        <taxon>Actinopterygii</taxon>
        <taxon>Neopterygii</taxon>
        <taxon>Teleostei</taxon>
        <taxon>Neoteleostei</taxon>
        <taxon>Acanthomorphata</taxon>
        <taxon>Eupercaria</taxon>
        <taxon>Perciformes</taxon>
        <taxon>Percoidei</taxon>
        <taxon>Percidae</taxon>
        <taxon>Etheostomatinae</taxon>
        <taxon>Etheostoma</taxon>
    </lineage>
</organism>
<protein>
    <recommendedName>
        <fullName evidence="7">DNA/RNA non-specific endonuclease domain-containing protein</fullName>
    </recommendedName>
</protein>
<dbReference type="SMART" id="SM00477">
    <property type="entry name" value="NUC"/>
    <property type="match status" value="1"/>
</dbReference>
<keyword evidence="6" id="KW-1185">Reference proteome</keyword>
<dbReference type="Proteomes" id="UP000327493">
    <property type="component" value="Chromosome 10"/>
</dbReference>
<dbReference type="EMBL" id="VOFY01000010">
    <property type="protein sequence ID" value="KAA8588897.1"/>
    <property type="molecule type" value="Genomic_DNA"/>
</dbReference>
<evidence type="ECO:0000256" key="2">
    <source>
        <dbReference type="SAM" id="SignalP"/>
    </source>
</evidence>
<evidence type="ECO:0008006" key="7">
    <source>
        <dbReference type="Google" id="ProtNLM"/>
    </source>
</evidence>
<reference evidence="5 6" key="1">
    <citation type="submission" date="2019-08" db="EMBL/GenBank/DDBJ databases">
        <title>A chromosome-level genome assembly, high-density linkage maps, and genome scans reveal the genomic architecture of hybrid incompatibilities underlying speciation via character displacement in darters (Percidae: Etheostominae).</title>
        <authorList>
            <person name="Moran R.L."/>
            <person name="Catchen J.M."/>
            <person name="Fuller R.C."/>
        </authorList>
    </citation>
    <scope>NUCLEOTIDE SEQUENCE [LARGE SCALE GENOMIC DNA]</scope>
    <source>
        <strain evidence="5">EspeVRDwgs_2016</strain>
        <tissue evidence="5">Muscle</tissue>
    </source>
</reference>
<dbReference type="GO" id="GO:0016787">
    <property type="term" value="F:hydrolase activity"/>
    <property type="evidence" value="ECO:0007669"/>
    <property type="project" value="InterPro"/>
</dbReference>
<feature type="domain" description="DNA/RNA non-specific endonuclease/pyrophosphatase/phosphodiesterase" evidence="4">
    <location>
        <begin position="63"/>
        <end position="266"/>
    </location>
</feature>
<dbReference type="GO" id="GO:0003676">
    <property type="term" value="F:nucleic acid binding"/>
    <property type="evidence" value="ECO:0007669"/>
    <property type="project" value="InterPro"/>
</dbReference>
<evidence type="ECO:0000259" key="4">
    <source>
        <dbReference type="SMART" id="SM00892"/>
    </source>
</evidence>
<dbReference type="InterPro" id="IPR020821">
    <property type="entry name" value="ENPP1-3/EXOG-like_nuc-like"/>
</dbReference>
<feature type="non-terminal residue" evidence="5">
    <location>
        <position position="656"/>
    </location>
</feature>
<dbReference type="InterPro" id="IPR044929">
    <property type="entry name" value="DNA/RNA_non-sp_Endonuclease_sf"/>
</dbReference>
<keyword evidence="2" id="KW-0732">Signal</keyword>
<feature type="signal peptide" evidence="2">
    <location>
        <begin position="1"/>
        <end position="27"/>
    </location>
</feature>
<feature type="domain" description="ENPP1-3/EXOG-like endonuclease/phosphodiesterase" evidence="3">
    <location>
        <begin position="64"/>
        <end position="266"/>
    </location>
</feature>
<gene>
    <name evidence="5" type="ORF">FQN60_010242</name>
</gene>
<dbReference type="InterPro" id="IPR039015">
    <property type="entry name" value="ENDOD1"/>
</dbReference>
<dbReference type="SMART" id="SM00892">
    <property type="entry name" value="Endonuclease_NS"/>
    <property type="match status" value="2"/>
</dbReference>
<dbReference type="PANTHER" id="PTHR21472">
    <property type="entry name" value="ENDONUCLEASE DOMAIN-CONTAINING 1 PROTEIN ENDOD1"/>
    <property type="match status" value="1"/>
</dbReference>
<evidence type="ECO:0000259" key="3">
    <source>
        <dbReference type="SMART" id="SM00477"/>
    </source>
</evidence>
<proteinExistence type="predicted"/>
<dbReference type="AlphaFoldDB" id="A0A5J5D4B1"/>
<accession>A0A5J5D4B1</accession>
<dbReference type="InterPro" id="IPR044925">
    <property type="entry name" value="His-Me_finger_sf"/>
</dbReference>
<sequence>MSQRKMLQISTGALFLLLPWFGGLVLGEISKDFSQCLSFFYKETPPMGFNAAGYQPICQRYKNQYRFASLHLRQHRAPLYSAYILSPPDGKRPKSIWKYEPQMAFSRASSEMEHFHIPVDQNVIESQAVLDDYRNSNFTKGHLNPSMHEKTKEDREATFTLTNVVPQRAGSNSGPWNSLENEVLQKFKAFCNGSMHVITGAMPYASKPRWINNRVSVPEYMWSAYCCPSYRSDLPDSVKPFFPTYAAVGRNDRNSGEEIVPVNVKARASIRGYDVRRMSLETLEGILAQRLAMPTSLFNGKFTSGLLVRWMAAVEGQLVSHKACPEMQPFTTPNPVYSDVRKSQAVVQDYTRSGFTKGHLNPSLHKKTILDREATFTLTNIVRQQKASNGGTWAPLKREVLERIKAFCKRSMYAAVGRNDRNSGEEIVLLDPKADTRVRGYDVRQMSLETLEGILKTRQKVPVGLFKGHWCSSSSASEVKPPPHCGQKWSRSTPPSSSPPLSPTLPGAERWGRCSDSPCSAILCSPVMTAAESPSLNFFGQPDLSSTPALATSFILPCPICSSLCRLLSSKRCCATFSSYSSSEKACLPHLLFDVGRLLPLTADAALPFLVLRHPSLILFIPGELDEASLFHRLLLGPSLTCLLWRREEDKGRVGG</sequence>
<evidence type="ECO:0000313" key="5">
    <source>
        <dbReference type="EMBL" id="KAA8588897.1"/>
    </source>
</evidence>
<dbReference type="GO" id="GO:0046872">
    <property type="term" value="F:metal ion binding"/>
    <property type="evidence" value="ECO:0007669"/>
    <property type="project" value="InterPro"/>
</dbReference>
<dbReference type="Gene3D" id="3.40.570.10">
    <property type="entry name" value="Extracellular Endonuclease, subunit A"/>
    <property type="match status" value="2"/>
</dbReference>
<comment type="caution">
    <text evidence="5">The sequence shown here is derived from an EMBL/GenBank/DDBJ whole genome shotgun (WGS) entry which is preliminary data.</text>
</comment>
<feature type="region of interest" description="Disordered" evidence="1">
    <location>
        <begin position="472"/>
        <end position="509"/>
    </location>
</feature>
<dbReference type="Pfam" id="PF01223">
    <property type="entry name" value="Endonuclease_NS"/>
    <property type="match status" value="2"/>
</dbReference>
<dbReference type="SUPFAM" id="SSF54060">
    <property type="entry name" value="His-Me finger endonucleases"/>
    <property type="match status" value="2"/>
</dbReference>
<evidence type="ECO:0000256" key="1">
    <source>
        <dbReference type="SAM" id="MobiDB-lite"/>
    </source>
</evidence>
<dbReference type="InterPro" id="IPR001604">
    <property type="entry name" value="Endo_G_ENPP1-like_dom"/>
</dbReference>
<feature type="domain" description="DNA/RNA non-specific endonuclease/pyrophosphatase/phosphodiesterase" evidence="4">
    <location>
        <begin position="298"/>
        <end position="461"/>
    </location>
</feature>
<name>A0A5J5D4B1_9PERO</name>
<feature type="chain" id="PRO_5023818622" description="DNA/RNA non-specific endonuclease domain-containing protein" evidence="2">
    <location>
        <begin position="28"/>
        <end position="656"/>
    </location>
</feature>
<evidence type="ECO:0000313" key="6">
    <source>
        <dbReference type="Proteomes" id="UP000327493"/>
    </source>
</evidence>
<dbReference type="PANTHER" id="PTHR21472:SF18">
    <property type="entry name" value="ENDONUCLEASE DOMAIN-CONTAINING 1 PROTEIN"/>
    <property type="match status" value="1"/>
</dbReference>